<keyword evidence="3" id="KW-0378">Hydrolase</keyword>
<dbReference type="InterPro" id="IPR034061">
    <property type="entry name" value="Peptidases_S8_Autotransporter"/>
</dbReference>
<dbReference type="PRINTS" id="PR00723">
    <property type="entry name" value="SUBTILISIN"/>
</dbReference>
<feature type="domain" description="Peptidase S8/S53" evidence="6">
    <location>
        <begin position="75"/>
        <end position="309"/>
    </location>
</feature>
<feature type="compositionally biased region" description="Low complexity" evidence="5">
    <location>
        <begin position="12"/>
        <end position="41"/>
    </location>
</feature>
<dbReference type="InterPro" id="IPR023827">
    <property type="entry name" value="Peptidase_S8_Asp-AS"/>
</dbReference>
<name>A0A382AU97_9ZZZZ</name>
<keyword evidence="4" id="KW-0720">Serine protease</keyword>
<dbReference type="CDD" id="cd04848">
    <property type="entry name" value="Peptidases_S8_Autotransporter_serine_protease_like"/>
    <property type="match status" value="1"/>
</dbReference>
<dbReference type="Gene3D" id="3.40.50.200">
    <property type="entry name" value="Peptidase S8/S53 domain"/>
    <property type="match status" value="1"/>
</dbReference>
<keyword evidence="1" id="KW-0645">Protease</keyword>
<sequence length="323" mass="34531">MAACGGGGGGKNSSPSPVSNTVSSSSSTPSSSSMTSSSSSSFEDERKSFETNEYYSNWGLAKINASAAYARGATGEGTLIGIMDSGVDTSHQELDSVNKFTSDSYLSYQTRFPNTEEKRHGTHVSGIAVGDKDGSGMHGVAFDAQLFFISIELSAPPEDYDPVTIDETVDFTEIDNAWSQLEDLFVQREVTVVNGSFGYQGNINDYEEENLRYAFPKTIEVLAQANKPDYDKTIFVWSAGNGGGYADEGVDFSSPEVFGGMAYLLPELQSHSVAVVSIDSTGEISSFSNLCGVAKDYCIAAPGRSIYSAYSQDSPINNSYASW</sequence>
<feature type="non-terminal residue" evidence="7">
    <location>
        <position position="323"/>
    </location>
</feature>
<dbReference type="GO" id="GO:0016020">
    <property type="term" value="C:membrane"/>
    <property type="evidence" value="ECO:0007669"/>
    <property type="project" value="TreeGrafter"/>
</dbReference>
<evidence type="ECO:0000256" key="1">
    <source>
        <dbReference type="ARBA" id="ARBA00022670"/>
    </source>
</evidence>
<dbReference type="InterPro" id="IPR000209">
    <property type="entry name" value="Peptidase_S8/S53_dom"/>
</dbReference>
<dbReference type="PROSITE" id="PS00137">
    <property type="entry name" value="SUBTILASE_HIS"/>
    <property type="match status" value="1"/>
</dbReference>
<dbReference type="InterPro" id="IPR015500">
    <property type="entry name" value="Peptidase_S8_subtilisin-rel"/>
</dbReference>
<dbReference type="PANTHER" id="PTHR42884:SF14">
    <property type="entry name" value="NEUROENDOCRINE CONVERTASE 1"/>
    <property type="match status" value="1"/>
</dbReference>
<dbReference type="GO" id="GO:0016485">
    <property type="term" value="P:protein processing"/>
    <property type="evidence" value="ECO:0007669"/>
    <property type="project" value="TreeGrafter"/>
</dbReference>
<accession>A0A382AU97</accession>
<evidence type="ECO:0000256" key="5">
    <source>
        <dbReference type="SAM" id="MobiDB-lite"/>
    </source>
</evidence>
<evidence type="ECO:0000313" key="7">
    <source>
        <dbReference type="EMBL" id="SVB04593.1"/>
    </source>
</evidence>
<proteinExistence type="predicted"/>
<protein>
    <recommendedName>
        <fullName evidence="6">Peptidase S8/S53 domain-containing protein</fullName>
    </recommendedName>
</protein>
<dbReference type="Pfam" id="PF00082">
    <property type="entry name" value="Peptidase_S8"/>
    <property type="match status" value="1"/>
</dbReference>
<dbReference type="PROSITE" id="PS00136">
    <property type="entry name" value="SUBTILASE_ASP"/>
    <property type="match status" value="1"/>
</dbReference>
<evidence type="ECO:0000256" key="4">
    <source>
        <dbReference type="ARBA" id="ARBA00022825"/>
    </source>
</evidence>
<dbReference type="SUPFAM" id="SSF52743">
    <property type="entry name" value="Subtilisin-like"/>
    <property type="match status" value="1"/>
</dbReference>
<organism evidence="7">
    <name type="scientific">marine metagenome</name>
    <dbReference type="NCBI Taxonomy" id="408172"/>
    <lineage>
        <taxon>unclassified sequences</taxon>
        <taxon>metagenomes</taxon>
        <taxon>ecological metagenomes</taxon>
    </lineage>
</organism>
<dbReference type="InterPro" id="IPR036852">
    <property type="entry name" value="Peptidase_S8/S53_dom_sf"/>
</dbReference>
<gene>
    <name evidence="7" type="ORF">METZ01_LOCUS157447</name>
</gene>
<feature type="region of interest" description="Disordered" evidence="5">
    <location>
        <begin position="1"/>
        <end position="44"/>
    </location>
</feature>
<dbReference type="InterPro" id="IPR022398">
    <property type="entry name" value="Peptidase_S8_His-AS"/>
</dbReference>
<reference evidence="7" key="1">
    <citation type="submission" date="2018-05" db="EMBL/GenBank/DDBJ databases">
        <authorList>
            <person name="Lanie J.A."/>
            <person name="Ng W.-L."/>
            <person name="Kazmierczak K.M."/>
            <person name="Andrzejewski T.M."/>
            <person name="Davidsen T.M."/>
            <person name="Wayne K.J."/>
            <person name="Tettelin H."/>
            <person name="Glass J.I."/>
            <person name="Rusch D."/>
            <person name="Podicherti R."/>
            <person name="Tsui H.-C.T."/>
            <person name="Winkler M.E."/>
        </authorList>
    </citation>
    <scope>NUCLEOTIDE SEQUENCE</scope>
</reference>
<feature type="compositionally biased region" description="Gly residues" evidence="5">
    <location>
        <begin position="1"/>
        <end position="11"/>
    </location>
</feature>
<evidence type="ECO:0000256" key="3">
    <source>
        <dbReference type="ARBA" id="ARBA00022801"/>
    </source>
</evidence>
<dbReference type="PANTHER" id="PTHR42884">
    <property type="entry name" value="PROPROTEIN CONVERTASE SUBTILISIN/KEXIN-RELATED"/>
    <property type="match status" value="1"/>
</dbReference>
<dbReference type="PROSITE" id="PS51892">
    <property type="entry name" value="SUBTILASE"/>
    <property type="match status" value="1"/>
</dbReference>
<keyword evidence="2" id="KW-0732">Signal</keyword>
<dbReference type="AlphaFoldDB" id="A0A382AU97"/>
<evidence type="ECO:0000256" key="2">
    <source>
        <dbReference type="ARBA" id="ARBA00022729"/>
    </source>
</evidence>
<evidence type="ECO:0000259" key="6">
    <source>
        <dbReference type="Pfam" id="PF00082"/>
    </source>
</evidence>
<dbReference type="EMBL" id="UINC01026691">
    <property type="protein sequence ID" value="SVB04593.1"/>
    <property type="molecule type" value="Genomic_DNA"/>
</dbReference>
<dbReference type="GO" id="GO:0004252">
    <property type="term" value="F:serine-type endopeptidase activity"/>
    <property type="evidence" value="ECO:0007669"/>
    <property type="project" value="InterPro"/>
</dbReference>